<dbReference type="GO" id="GO:0036126">
    <property type="term" value="C:sperm flagellum"/>
    <property type="evidence" value="ECO:0007669"/>
    <property type="project" value="Ensembl"/>
</dbReference>
<reference evidence="6" key="2">
    <citation type="journal article" date="2020" name="Biotechnol. Bioeng.">
        <title>Chromosome-scale scaffolds for the Chinese hamster reference genome assembly to facilitate the study of the CHO epigenome.</title>
        <authorList>
            <person name="Hilliard W."/>
            <person name="MacDonald M."/>
            <person name="Lee K.H."/>
        </authorList>
    </citation>
    <scope>NUCLEOTIDE SEQUENCE [LARGE SCALE GENOMIC DNA]</scope>
    <source>
        <strain evidence="6">17A/GY</strain>
    </source>
</reference>
<dbReference type="RefSeq" id="XP_003508385.1">
    <property type="nucleotide sequence ID" value="XM_003508337.5"/>
</dbReference>
<dbReference type="GO" id="GO:0036064">
    <property type="term" value="C:ciliary basal body"/>
    <property type="evidence" value="ECO:0007669"/>
    <property type="project" value="Ensembl"/>
</dbReference>
<feature type="region of interest" description="Disordered" evidence="3">
    <location>
        <begin position="1"/>
        <end position="35"/>
    </location>
</feature>
<feature type="compositionally biased region" description="Acidic residues" evidence="3">
    <location>
        <begin position="7"/>
        <end position="20"/>
    </location>
</feature>
<feature type="coiled-coil region" evidence="2">
    <location>
        <begin position="607"/>
        <end position="648"/>
    </location>
</feature>
<dbReference type="GO" id="GO:0120212">
    <property type="term" value="C:sperm head-tail coupling apparatus"/>
    <property type="evidence" value="ECO:0007669"/>
    <property type="project" value="Ensembl"/>
</dbReference>
<dbReference type="GO" id="GO:0030496">
    <property type="term" value="C:midbody"/>
    <property type="evidence" value="ECO:0007669"/>
    <property type="project" value="Ensembl"/>
</dbReference>
<gene>
    <name evidence="4 7" type="primary">Ccdc146</name>
</gene>
<evidence type="ECO:0000256" key="2">
    <source>
        <dbReference type="SAM" id="Coils"/>
    </source>
</evidence>
<feature type="coiled-coil region" evidence="2">
    <location>
        <begin position="684"/>
        <end position="782"/>
    </location>
</feature>
<dbReference type="OMA" id="PRPNAYV"/>
<dbReference type="PANTHER" id="PTHR32083:SF34">
    <property type="entry name" value="COILED-COIL DOMAIN-CONTAINING PROTEIN 146"/>
    <property type="match status" value="1"/>
</dbReference>
<name>A0A8C2MX44_CRIGR</name>
<feature type="coiled-coil region" evidence="2">
    <location>
        <begin position="418"/>
        <end position="463"/>
    </location>
</feature>
<evidence type="ECO:0000256" key="3">
    <source>
        <dbReference type="SAM" id="MobiDB-lite"/>
    </source>
</evidence>
<dbReference type="GO" id="GO:0007338">
    <property type="term" value="P:single fertilization"/>
    <property type="evidence" value="ECO:0007669"/>
    <property type="project" value="Ensembl"/>
</dbReference>
<dbReference type="Ensembl" id="ENSCGRT00001027762.1">
    <property type="protein sequence ID" value="ENSCGRP00001023516.1"/>
    <property type="gene ID" value="ENSCGRG00001021726.1"/>
</dbReference>
<proteinExistence type="predicted"/>
<dbReference type="PANTHER" id="PTHR32083">
    <property type="entry name" value="CILIA AND FLAGELLA-ASSOCIATED PROTEIN 58-RELATED"/>
    <property type="match status" value="1"/>
</dbReference>
<dbReference type="OrthoDB" id="10262929at2759"/>
<dbReference type="GeneID" id="100760217"/>
<organism evidence="4 5">
    <name type="scientific">Cricetulus griseus</name>
    <name type="common">Chinese hamster</name>
    <name type="synonym">Cricetulus barabensis griseus</name>
    <dbReference type="NCBI Taxonomy" id="10029"/>
    <lineage>
        <taxon>Eukaryota</taxon>
        <taxon>Metazoa</taxon>
        <taxon>Chordata</taxon>
        <taxon>Craniata</taxon>
        <taxon>Vertebrata</taxon>
        <taxon>Euteleostomi</taxon>
        <taxon>Mammalia</taxon>
        <taxon>Eutheria</taxon>
        <taxon>Euarchontoglires</taxon>
        <taxon>Glires</taxon>
        <taxon>Rodentia</taxon>
        <taxon>Myomorpha</taxon>
        <taxon>Muroidea</taxon>
        <taxon>Cricetidae</taxon>
        <taxon>Cricetinae</taxon>
        <taxon>Cricetulus</taxon>
    </lineage>
</organism>
<feature type="coiled-coil region" evidence="2">
    <location>
        <begin position="264"/>
        <end position="319"/>
    </location>
</feature>
<dbReference type="Proteomes" id="UP000694386">
    <property type="component" value="Unplaced"/>
</dbReference>
<dbReference type="GO" id="GO:0005813">
    <property type="term" value="C:centrosome"/>
    <property type="evidence" value="ECO:0007669"/>
    <property type="project" value="Ensembl"/>
</dbReference>
<dbReference type="CTD" id="57639"/>
<dbReference type="GO" id="GO:0008283">
    <property type="term" value="P:cell population proliferation"/>
    <property type="evidence" value="ECO:0007669"/>
    <property type="project" value="Ensembl"/>
</dbReference>
<reference evidence="4" key="4">
    <citation type="submission" date="2025-05" db="UniProtKB">
        <authorList>
            <consortium name="Ensembl"/>
        </authorList>
    </citation>
    <scope>IDENTIFICATION</scope>
</reference>
<keyword evidence="6" id="KW-1185">Reference proteome</keyword>
<reference evidence="6" key="1">
    <citation type="journal article" date="2018" name="Biotechnol. Bioeng.">
        <title>A reference genome of the Chinese hamster based on a hybrid assembly strategy.</title>
        <authorList>
            <person name="Rupp O."/>
            <person name="MacDonald M.L."/>
            <person name="Li S."/>
            <person name="Dhiman H."/>
            <person name="Polson S."/>
            <person name="Griep S."/>
            <person name="Heffner K."/>
            <person name="Hernandez I."/>
            <person name="Brinkrolf K."/>
            <person name="Jadhav V."/>
            <person name="Samoudi M."/>
            <person name="Hao H."/>
            <person name="Kingham B."/>
            <person name="Goesmann A."/>
            <person name="Betenbaugh M.J."/>
            <person name="Lewis N.E."/>
            <person name="Borth N."/>
            <person name="Lee K.H."/>
        </authorList>
    </citation>
    <scope>NUCLEOTIDE SEQUENCE [LARGE SCALE GENOMIC DNA]</scope>
    <source>
        <strain evidence="6">17A/GY</strain>
    </source>
</reference>
<evidence type="ECO:0000256" key="1">
    <source>
        <dbReference type="ARBA" id="ARBA00023054"/>
    </source>
</evidence>
<dbReference type="GeneTree" id="ENSGT00530000063534"/>
<evidence type="ECO:0000313" key="4">
    <source>
        <dbReference type="Ensembl" id="ENSCGRP00001023516.1"/>
    </source>
</evidence>
<dbReference type="AlphaFoldDB" id="A0A8C2MX44"/>
<dbReference type="GO" id="GO:0044877">
    <property type="term" value="F:protein-containing complex binding"/>
    <property type="evidence" value="ECO:0007669"/>
    <property type="project" value="Ensembl"/>
</dbReference>
<dbReference type="GO" id="GO:0007288">
    <property type="term" value="P:sperm axoneme assembly"/>
    <property type="evidence" value="ECO:0007669"/>
    <property type="project" value="Ensembl"/>
</dbReference>
<dbReference type="RefSeq" id="XP_027249243.1">
    <property type="nucleotide sequence ID" value="XM_027393442.2"/>
</dbReference>
<dbReference type="GO" id="GO:0000902">
    <property type="term" value="P:cell morphogenesis"/>
    <property type="evidence" value="ECO:0007669"/>
    <property type="project" value="Ensembl"/>
</dbReference>
<protein>
    <submittedName>
        <fullName evidence="4">Coiled-coil domain containing 146</fullName>
    </submittedName>
    <submittedName>
        <fullName evidence="7">Coiled-coil domain-containing protein 146 isoform X1</fullName>
    </submittedName>
</protein>
<accession>A0A8C2MX44</accession>
<feature type="coiled-coil region" evidence="2">
    <location>
        <begin position="187"/>
        <end position="235"/>
    </location>
</feature>
<evidence type="ECO:0000313" key="7">
    <source>
        <dbReference type="RefSeq" id="XP_027249243.1"/>
    </source>
</evidence>
<evidence type="ECO:0000313" key="6">
    <source>
        <dbReference type="Proteomes" id="UP001108280"/>
    </source>
</evidence>
<dbReference type="GO" id="GO:1905198">
    <property type="term" value="P:manchette assembly"/>
    <property type="evidence" value="ECO:0007669"/>
    <property type="project" value="Ensembl"/>
</dbReference>
<dbReference type="GO" id="GO:0006997">
    <property type="term" value="P:nucleus organization"/>
    <property type="evidence" value="ECO:0007669"/>
    <property type="project" value="Ensembl"/>
</dbReference>
<dbReference type="KEGG" id="cge:100760217"/>
<dbReference type="GO" id="GO:0005930">
    <property type="term" value="C:axoneme"/>
    <property type="evidence" value="ECO:0007669"/>
    <property type="project" value="Ensembl"/>
</dbReference>
<keyword evidence="1 2" id="KW-0175">Coiled coil</keyword>
<dbReference type="GO" id="GO:0010467">
    <property type="term" value="P:gene expression"/>
    <property type="evidence" value="ECO:0007669"/>
    <property type="project" value="Ensembl"/>
</dbReference>
<dbReference type="Proteomes" id="UP001108280">
    <property type="component" value="Chromosome 1"/>
</dbReference>
<reference evidence="7" key="3">
    <citation type="submission" date="2025-04" db="UniProtKB">
        <authorList>
            <consortium name="RefSeq"/>
        </authorList>
    </citation>
    <scope>IDENTIFICATION</scope>
    <source>
        <strain evidence="7">17A/GY</strain>
        <tissue evidence="7">Liver</tissue>
    </source>
</reference>
<dbReference type="GO" id="GO:0005814">
    <property type="term" value="C:centriole"/>
    <property type="evidence" value="ECO:0007669"/>
    <property type="project" value="Ensembl"/>
</dbReference>
<evidence type="ECO:0000313" key="5">
    <source>
        <dbReference type="Proteomes" id="UP000694386"/>
    </source>
</evidence>
<sequence length="967" mass="114052">MEGNSTDTEEGNEDEEEEETSAAGETEGKKHRKDRPSVIVPTIHIQEERLVDLAETPAFRCLNELHSMGKLPGTRMAELKAKYTVLHDMVVSTQESELQLLENAKRFTEQIQQQLIRLQQADDFPNAFSTEVCKLREQLLKYQNEFNAVQEREYHNQYRLNSLTEERSLILKEFEKIPKPGEMEKKMRAMKESTEELRKEVIQKKQEIKNLREDVASKQKQLVKEQKELEELLEFQVGLKDDVVHHQTVPVQIAKEIEKMIRKKIEMEKKNSVLEYEVKELNESLKKFENKVNALVEEKDDVMKEVESKRALLEVKEREYSQMLKLLELTKESEASSLAERGMLDLNLRNCIIDKQNYHDELSRKQREKERDFRTLKKTELLLKVSLDALTQTQALNQRLLLEMEAIPKDDLLLPERRRDLQKEVELAKRNLAQQKTVSEAEAKLVEQQIAEENKLIKEQENLRDLVFNLGRMTQIKIDEREQKSKDFRKAQQKHSNVMKEIKAKDLEIRLYKKKKREIHRRLKEFAKLYDTIRNERNKFINLLHKAHQKVNEIRERHKMSLNELEILRNSAISQERKLQNSMLKHSNNVTIKESMQNDVCKITSKLQEMKEKKEAQLNSMDRLASMITLIEEEMVLLRKKYEKAVQRRNESGVQLIEREEEVCIFFEKINIQEKLKLNGDVEIRVLEEKLRFLRLKIAEKQRQICVTQKLLPTKRALDANLAVLQIQFAQCADRIKDLEEQFVNPDNKSRIRFIPGKDLTEEEMIKKLDMLELQLAKKEEKLLEKDFIYEQVTQLTNKLRGKTQTCKEDTLLLAKKMNGYQKRIKDATEKMMALVAELSMKQALTIELQKEVREKEEFIFSCSSRIEKGLPLNREIEKDWLKVLRDEEMYAFATAEKSREYMETDYRLLPNGVYTTAEQRPNAYMPEADTELPLPKPYGALAPFKPSETGANRRHIRKPVVKPIEI</sequence>